<evidence type="ECO:0000256" key="6">
    <source>
        <dbReference type="ARBA" id="ARBA00023136"/>
    </source>
</evidence>
<dbReference type="GO" id="GO:0030431">
    <property type="term" value="P:sleep"/>
    <property type="evidence" value="ECO:0007669"/>
    <property type="project" value="InterPro"/>
</dbReference>
<dbReference type="InterPro" id="IPR031424">
    <property type="entry name" value="QVR-like"/>
</dbReference>
<evidence type="ECO:0000256" key="2">
    <source>
        <dbReference type="ARBA" id="ARBA00022622"/>
    </source>
</evidence>
<keyword evidence="3" id="KW-0812">Transmembrane</keyword>
<protein>
    <submittedName>
        <fullName evidence="10">Putative secreted protein</fullName>
    </submittedName>
</protein>
<dbReference type="AlphaFoldDB" id="U5EGF9"/>
<proteinExistence type="evidence at transcript level"/>
<dbReference type="PROSITE" id="PS51257">
    <property type="entry name" value="PROKAR_LIPOPROTEIN"/>
    <property type="match status" value="1"/>
</dbReference>
<keyword evidence="5" id="KW-1133">Transmembrane helix</keyword>
<keyword evidence="2" id="KW-0336">GPI-anchor</keyword>
<dbReference type="PANTHER" id="PTHR33562">
    <property type="entry name" value="ATILLA, ISOFORM B-RELATED-RELATED"/>
    <property type="match status" value="1"/>
</dbReference>
<keyword evidence="6" id="KW-0472">Membrane</keyword>
<keyword evidence="8" id="KW-0449">Lipoprotein</keyword>
<evidence type="ECO:0000256" key="3">
    <source>
        <dbReference type="ARBA" id="ARBA00022692"/>
    </source>
</evidence>
<evidence type="ECO:0000256" key="9">
    <source>
        <dbReference type="SAM" id="SignalP"/>
    </source>
</evidence>
<dbReference type="Pfam" id="PF17064">
    <property type="entry name" value="QVR"/>
    <property type="match status" value="1"/>
</dbReference>
<dbReference type="InterPro" id="IPR045860">
    <property type="entry name" value="Snake_toxin-like_sf"/>
</dbReference>
<dbReference type="PANTHER" id="PTHR33562:SF17">
    <property type="entry name" value="PROTEIN QUIVER"/>
    <property type="match status" value="1"/>
</dbReference>
<evidence type="ECO:0000256" key="4">
    <source>
        <dbReference type="ARBA" id="ARBA00022729"/>
    </source>
</evidence>
<name>U5EGF9_9DIPT</name>
<sequence length="155" mass="17522">MLRFNSVNLEKYTFLIVLLVCLIGATTAISCYHCNSEFDPRCGDPFDEFGLGKVRCNDTPPLEHLPHLPAVICRKAMQKVYGKIRVVRGCGYITDESDDKECKKRSGTHDVHVTYCSCSKDFCNDGVQINLNSNLKYFLTVTTVLAIILQIRFSF</sequence>
<keyword evidence="7" id="KW-0325">Glycoprotein</keyword>
<evidence type="ECO:0000256" key="1">
    <source>
        <dbReference type="ARBA" id="ARBA00004589"/>
    </source>
</evidence>
<evidence type="ECO:0000313" key="10">
    <source>
        <dbReference type="EMBL" id="JAB56412.1"/>
    </source>
</evidence>
<accession>U5EGF9</accession>
<comment type="subcellular location">
    <subcellularLocation>
        <location evidence="1">Membrane</location>
        <topology evidence="1">Lipid-anchor</topology>
        <topology evidence="1">GPI-anchor</topology>
    </subcellularLocation>
</comment>
<feature type="signal peptide" evidence="9">
    <location>
        <begin position="1"/>
        <end position="28"/>
    </location>
</feature>
<keyword evidence="4 9" id="KW-0732">Signal</keyword>
<evidence type="ECO:0000256" key="5">
    <source>
        <dbReference type="ARBA" id="ARBA00022989"/>
    </source>
</evidence>
<dbReference type="GO" id="GO:0098552">
    <property type="term" value="C:side of membrane"/>
    <property type="evidence" value="ECO:0007669"/>
    <property type="project" value="UniProtKB-KW"/>
</dbReference>
<dbReference type="InterPro" id="IPR050975">
    <property type="entry name" value="Sleep_regulator"/>
</dbReference>
<dbReference type="SUPFAM" id="SSF57302">
    <property type="entry name" value="Snake toxin-like"/>
    <property type="match status" value="1"/>
</dbReference>
<evidence type="ECO:0000256" key="8">
    <source>
        <dbReference type="ARBA" id="ARBA00023288"/>
    </source>
</evidence>
<reference evidence="10" key="1">
    <citation type="journal article" date="2014" name="Insect Biochem. Mol. Biol.">
        <title>An insight into the sialome of the frog biting fly, Corethrella appendiculata.</title>
        <authorList>
            <person name="Ribeiro J.M.C."/>
            <person name="Chagas A.C."/>
            <person name="Pham V.M."/>
            <person name="Lounibos L.P."/>
            <person name="Calvo E."/>
        </authorList>
    </citation>
    <scope>NUCLEOTIDE SEQUENCE</scope>
    <source>
        <tissue evidence="10">Salivary glands</tissue>
    </source>
</reference>
<feature type="chain" id="PRO_5004659392" evidence="9">
    <location>
        <begin position="29"/>
        <end position="155"/>
    </location>
</feature>
<dbReference type="GO" id="GO:0032222">
    <property type="term" value="P:regulation of synaptic transmission, cholinergic"/>
    <property type="evidence" value="ECO:0007669"/>
    <property type="project" value="InterPro"/>
</dbReference>
<evidence type="ECO:0000256" key="7">
    <source>
        <dbReference type="ARBA" id="ARBA00023180"/>
    </source>
</evidence>
<dbReference type="EMBL" id="GANO01003459">
    <property type="protein sequence ID" value="JAB56412.1"/>
    <property type="molecule type" value="mRNA"/>
</dbReference>
<organism evidence="10">
    <name type="scientific">Corethrella appendiculata</name>
    <dbReference type="NCBI Taxonomy" id="1370023"/>
    <lineage>
        <taxon>Eukaryota</taxon>
        <taxon>Metazoa</taxon>
        <taxon>Ecdysozoa</taxon>
        <taxon>Arthropoda</taxon>
        <taxon>Hexapoda</taxon>
        <taxon>Insecta</taxon>
        <taxon>Pterygota</taxon>
        <taxon>Neoptera</taxon>
        <taxon>Endopterygota</taxon>
        <taxon>Diptera</taxon>
        <taxon>Nematocera</taxon>
        <taxon>Culicoidea</taxon>
        <taxon>Chaoboridae</taxon>
        <taxon>Corethrella</taxon>
    </lineage>
</organism>